<organism evidence="2 3">
    <name type="scientific">Kribbella italica</name>
    <dbReference type="NCBI Taxonomy" id="1540520"/>
    <lineage>
        <taxon>Bacteria</taxon>
        <taxon>Bacillati</taxon>
        <taxon>Actinomycetota</taxon>
        <taxon>Actinomycetes</taxon>
        <taxon>Propionibacteriales</taxon>
        <taxon>Kribbellaceae</taxon>
        <taxon>Kribbella</taxon>
    </lineage>
</organism>
<dbReference type="PANTHER" id="PTHR30238">
    <property type="entry name" value="MEMBRANE BOUND PREDICTED REDOX MODULATOR"/>
    <property type="match status" value="1"/>
</dbReference>
<feature type="transmembrane region" description="Helical" evidence="1">
    <location>
        <begin position="12"/>
        <end position="32"/>
    </location>
</feature>
<dbReference type="Proteomes" id="UP000549971">
    <property type="component" value="Unassembled WGS sequence"/>
</dbReference>
<dbReference type="AlphaFoldDB" id="A0A7W9J0G9"/>
<evidence type="ECO:0000313" key="3">
    <source>
        <dbReference type="Proteomes" id="UP000549971"/>
    </source>
</evidence>
<evidence type="ECO:0000313" key="2">
    <source>
        <dbReference type="EMBL" id="MBB5833361.1"/>
    </source>
</evidence>
<gene>
    <name evidence="2" type="ORF">HDA39_000095</name>
</gene>
<comment type="caution">
    <text evidence="2">The sequence shown here is derived from an EMBL/GenBank/DDBJ whole genome shotgun (WGS) entry which is preliminary data.</text>
</comment>
<evidence type="ECO:0000256" key="1">
    <source>
        <dbReference type="SAM" id="Phobius"/>
    </source>
</evidence>
<accession>A0A7W9J0G9</accession>
<keyword evidence="1" id="KW-1133">Transmembrane helix</keyword>
<protein>
    <submittedName>
        <fullName evidence="2">Putative tellurium resistance membrane protein TerC</fullName>
    </submittedName>
</protein>
<proteinExistence type="predicted"/>
<keyword evidence="1" id="KW-0812">Transmembrane</keyword>
<name>A0A7W9J0G9_9ACTN</name>
<keyword evidence="1" id="KW-0472">Membrane</keyword>
<dbReference type="EMBL" id="JACHMY010000001">
    <property type="protein sequence ID" value="MBB5833361.1"/>
    <property type="molecule type" value="Genomic_DNA"/>
</dbReference>
<sequence length="91" mass="9886">MLRQLFFLIGGLLDRLVYLSYGLSVVLGFIGVKLILEALHHSGVKWAPEIPIVVSLSIILGTLVVTAVLSLVKSSRDEKAKAREEEVAGVE</sequence>
<keyword evidence="3" id="KW-1185">Reference proteome</keyword>
<reference evidence="2 3" key="1">
    <citation type="submission" date="2020-08" db="EMBL/GenBank/DDBJ databases">
        <title>Sequencing the genomes of 1000 actinobacteria strains.</title>
        <authorList>
            <person name="Klenk H.-P."/>
        </authorList>
    </citation>
    <scope>NUCLEOTIDE SEQUENCE [LARGE SCALE GENOMIC DNA]</scope>
    <source>
        <strain evidence="2 3">DSM 28967</strain>
    </source>
</reference>
<feature type="transmembrane region" description="Helical" evidence="1">
    <location>
        <begin position="52"/>
        <end position="72"/>
    </location>
</feature>
<dbReference type="PANTHER" id="PTHR30238:SF0">
    <property type="entry name" value="THYLAKOID MEMBRANE PROTEIN TERC, CHLOROPLASTIC"/>
    <property type="match status" value="1"/>
</dbReference>